<evidence type="ECO:0000313" key="2">
    <source>
        <dbReference type="Proteomes" id="UP001208938"/>
    </source>
</evidence>
<dbReference type="RefSeq" id="WP_264504197.1">
    <property type="nucleotide sequence ID" value="NZ_JAPDFL010000001.1"/>
</dbReference>
<name>A0ABT3GU23_9RHOB</name>
<accession>A0ABT3GU23</accession>
<protein>
    <recommendedName>
        <fullName evidence="3">Carboxypeptidase regulatory-like domain-containing protein</fullName>
    </recommendedName>
</protein>
<keyword evidence="2" id="KW-1185">Reference proteome</keyword>
<evidence type="ECO:0000313" key="1">
    <source>
        <dbReference type="EMBL" id="MCW1931041.1"/>
    </source>
</evidence>
<sequence length="215" mass="22719">MQINTNPFNNQTGLCFCRTPATWTSTPNGSIFVAPQSSTVVVRRRNTSGSEGDLGMIDLAALGRNRWPITLRLRVEGTGTVSVFAKAWPIGEPEPVAWDVTTTYTSTNDAGFSVIGRTGTGFPAYLSHFSTGTEGDSAPPLYGALSGIVRADDAPVSRPVVAVARGEQKYLFHGQSDGSGEFSLPALIGFDYTVFALDPLAGPYNAAVVDKVALA</sequence>
<dbReference type="Proteomes" id="UP001208938">
    <property type="component" value="Unassembled WGS sequence"/>
</dbReference>
<comment type="caution">
    <text evidence="1">The sequence shown here is derived from an EMBL/GenBank/DDBJ whole genome shotgun (WGS) entry which is preliminary data.</text>
</comment>
<organism evidence="1 2">
    <name type="scientific">Pararhodobacter zhoushanensis</name>
    <dbReference type="NCBI Taxonomy" id="2479545"/>
    <lineage>
        <taxon>Bacteria</taxon>
        <taxon>Pseudomonadati</taxon>
        <taxon>Pseudomonadota</taxon>
        <taxon>Alphaproteobacteria</taxon>
        <taxon>Rhodobacterales</taxon>
        <taxon>Paracoccaceae</taxon>
        <taxon>Pararhodobacter</taxon>
    </lineage>
</organism>
<dbReference type="EMBL" id="JAPDFL010000001">
    <property type="protein sequence ID" value="MCW1931041.1"/>
    <property type="molecule type" value="Genomic_DNA"/>
</dbReference>
<reference evidence="1 2" key="1">
    <citation type="submission" date="2022-10" db="EMBL/GenBank/DDBJ databases">
        <title>Pararhodobacter sp. nov., isolated from marine algae.</title>
        <authorList>
            <person name="Choi B.J."/>
            <person name="Kim J.M."/>
            <person name="Lee J.K."/>
            <person name="Choi D.G."/>
            <person name="Jeon C.O."/>
        </authorList>
    </citation>
    <scope>NUCLEOTIDE SEQUENCE [LARGE SCALE GENOMIC DNA]</scope>
    <source>
        <strain evidence="1 2">ZQ420</strain>
    </source>
</reference>
<gene>
    <name evidence="1" type="ORF">OKW52_01825</name>
</gene>
<evidence type="ECO:0008006" key="3">
    <source>
        <dbReference type="Google" id="ProtNLM"/>
    </source>
</evidence>
<proteinExistence type="predicted"/>